<dbReference type="GO" id="GO:0009117">
    <property type="term" value="P:nucleotide metabolic process"/>
    <property type="evidence" value="ECO:0007669"/>
    <property type="project" value="UniProtKB-KW"/>
</dbReference>
<comment type="function">
    <text evidence="4">Nucleoside triphosphate pyrophosphatase that hydrolyzes dTTP and UTP. May have a dual role in cell division arrest and in preventing the incorporation of modified nucleotides into cellular nucleic acids.</text>
</comment>
<dbReference type="GO" id="GO:0005737">
    <property type="term" value="C:cytoplasm"/>
    <property type="evidence" value="ECO:0007669"/>
    <property type="project" value="UniProtKB-SubCell"/>
</dbReference>
<comment type="catalytic activity">
    <reaction evidence="4">
        <text>dTTP + H2O = dTMP + diphosphate + H(+)</text>
        <dbReference type="Rhea" id="RHEA:28534"/>
        <dbReference type="ChEBI" id="CHEBI:15377"/>
        <dbReference type="ChEBI" id="CHEBI:15378"/>
        <dbReference type="ChEBI" id="CHEBI:33019"/>
        <dbReference type="ChEBI" id="CHEBI:37568"/>
        <dbReference type="ChEBI" id="CHEBI:63528"/>
        <dbReference type="EC" id="3.6.1.9"/>
    </reaction>
</comment>
<comment type="catalytic activity">
    <reaction evidence="4">
        <text>UTP + H2O = UMP + diphosphate + H(+)</text>
        <dbReference type="Rhea" id="RHEA:29395"/>
        <dbReference type="ChEBI" id="CHEBI:15377"/>
        <dbReference type="ChEBI" id="CHEBI:15378"/>
        <dbReference type="ChEBI" id="CHEBI:33019"/>
        <dbReference type="ChEBI" id="CHEBI:46398"/>
        <dbReference type="ChEBI" id="CHEBI:57865"/>
        <dbReference type="EC" id="3.6.1.9"/>
    </reaction>
</comment>
<dbReference type="Proteomes" id="UP001165393">
    <property type="component" value="Unassembled WGS sequence"/>
</dbReference>
<comment type="cofactor">
    <cofactor evidence="1 4">
        <name>a divalent metal cation</name>
        <dbReference type="ChEBI" id="CHEBI:60240"/>
    </cofactor>
</comment>
<dbReference type="NCBIfam" id="TIGR00172">
    <property type="entry name" value="maf"/>
    <property type="match status" value="1"/>
</dbReference>
<feature type="site" description="Important for substrate specificity" evidence="4">
    <location>
        <position position="15"/>
    </location>
</feature>
<evidence type="ECO:0000256" key="4">
    <source>
        <dbReference type="HAMAP-Rule" id="MF_00528"/>
    </source>
</evidence>
<dbReference type="PANTHER" id="PTHR43213:SF5">
    <property type="entry name" value="BIFUNCTIONAL DTTP_UTP PYROPHOSPHATASE_METHYLTRANSFERASE PROTEIN-RELATED"/>
    <property type="match status" value="1"/>
</dbReference>
<comment type="subcellular location">
    <subcellularLocation>
        <location evidence="4">Cytoplasm</location>
    </subcellularLocation>
</comment>
<comment type="caution">
    <text evidence="4">Lacks conserved residue(s) required for the propagation of feature annotation.</text>
</comment>
<name>A0AA41W4B1_9GAMM</name>
<feature type="site" description="Important for substrate specificity" evidence="4">
    <location>
        <position position="155"/>
    </location>
</feature>
<evidence type="ECO:0000313" key="6">
    <source>
        <dbReference type="Proteomes" id="UP001165393"/>
    </source>
</evidence>
<feature type="site" description="Important for substrate specificity" evidence="4">
    <location>
        <position position="73"/>
    </location>
</feature>
<comment type="caution">
    <text evidence="5">The sequence shown here is derived from an EMBL/GenBank/DDBJ whole genome shotgun (WGS) entry which is preliminary data.</text>
</comment>
<evidence type="ECO:0000256" key="1">
    <source>
        <dbReference type="ARBA" id="ARBA00001968"/>
    </source>
</evidence>
<reference evidence="5 6" key="1">
    <citation type="journal article" date="2013" name="Antonie Van Leeuwenhoek">
        <title>Echinimonas agarilytica gen. nov., sp. nov., a new gammaproteobacterium isolated from the sea urchin Strongylocentrotus intermedius.</title>
        <authorList>
            <person name="Nedashkovskaya O.I."/>
            <person name="Stenkova A.M."/>
            <person name="Zhukova N.V."/>
            <person name="Van Trappen S."/>
            <person name="Lee J.S."/>
            <person name="Kim S.B."/>
        </authorList>
    </citation>
    <scope>NUCLEOTIDE SEQUENCE [LARGE SCALE GENOMIC DNA]</scope>
    <source>
        <strain evidence="5 6">KMM 6351</strain>
    </source>
</reference>
<keyword evidence="2 4" id="KW-0378">Hydrolase</keyword>
<dbReference type="RefSeq" id="WP_251259960.1">
    <property type="nucleotide sequence ID" value="NZ_JAMQGP010000001.1"/>
</dbReference>
<dbReference type="InterPro" id="IPR029001">
    <property type="entry name" value="ITPase-like_fam"/>
</dbReference>
<dbReference type="CDD" id="cd00555">
    <property type="entry name" value="Maf"/>
    <property type="match status" value="1"/>
</dbReference>
<comment type="similarity">
    <text evidence="4">Belongs to the Maf family. YhdE subfamily.</text>
</comment>
<dbReference type="PANTHER" id="PTHR43213">
    <property type="entry name" value="BIFUNCTIONAL DTTP/UTP PYROPHOSPHATASE/METHYLTRANSFERASE PROTEIN-RELATED"/>
    <property type="match status" value="1"/>
</dbReference>
<accession>A0AA41W4B1</accession>
<proteinExistence type="inferred from homology"/>
<dbReference type="HAMAP" id="MF_00528">
    <property type="entry name" value="Maf"/>
    <property type="match status" value="1"/>
</dbReference>
<evidence type="ECO:0000256" key="3">
    <source>
        <dbReference type="ARBA" id="ARBA00023080"/>
    </source>
</evidence>
<keyword evidence="4" id="KW-0963">Cytoplasm</keyword>
<dbReference type="EMBL" id="JAMQGP010000001">
    <property type="protein sequence ID" value="MCM2678597.1"/>
    <property type="molecule type" value="Genomic_DNA"/>
</dbReference>
<protein>
    <recommendedName>
        <fullName evidence="4">dTTP/UTP pyrophosphatase</fullName>
        <shortName evidence="4">dTTPase/UTPase</shortName>
        <ecNumber evidence="4">3.6.1.9</ecNumber>
    </recommendedName>
    <alternativeName>
        <fullName evidence="4">Nucleoside triphosphate pyrophosphatase</fullName>
    </alternativeName>
    <alternativeName>
        <fullName evidence="4">Nucleotide pyrophosphatase</fullName>
        <shortName evidence="4">Nucleotide PPase</shortName>
    </alternativeName>
</protein>
<dbReference type="EC" id="3.6.1.9" evidence="4"/>
<dbReference type="SUPFAM" id="SSF52972">
    <property type="entry name" value="ITPase-like"/>
    <property type="match status" value="1"/>
</dbReference>
<dbReference type="InterPro" id="IPR003697">
    <property type="entry name" value="Maf-like"/>
</dbReference>
<dbReference type="AlphaFoldDB" id="A0AA41W4B1"/>
<gene>
    <name evidence="5" type="ORF">NAF29_02790</name>
</gene>
<dbReference type="PIRSF" id="PIRSF006305">
    <property type="entry name" value="Maf"/>
    <property type="match status" value="1"/>
</dbReference>
<keyword evidence="6" id="KW-1185">Reference proteome</keyword>
<dbReference type="Gene3D" id="3.90.950.10">
    <property type="match status" value="1"/>
</dbReference>
<evidence type="ECO:0000313" key="5">
    <source>
        <dbReference type="EMBL" id="MCM2678597.1"/>
    </source>
</evidence>
<evidence type="ECO:0000256" key="2">
    <source>
        <dbReference type="ARBA" id="ARBA00022801"/>
    </source>
</evidence>
<feature type="active site" description="Proton acceptor" evidence="4">
    <location>
        <position position="72"/>
    </location>
</feature>
<sequence length="191" mass="21114">MNLSMPLVLASASPRRKELLSDIIADFKVCAADIEERRLDNESPADYVSRLALEKAQAVSGLYPEHWLLGSDTIVVSGNLVFEKPKDKDDFLRMFSVLSGATHQVMTAIAVVKQERHWVENVITDVTFRTLSMHEIDTYWDSGEPSDKAGGYGIQGQAGCFVERIVGSYSAVVGLPLCQTHQLLTQALQET</sequence>
<dbReference type="Pfam" id="PF02545">
    <property type="entry name" value="Maf"/>
    <property type="match status" value="1"/>
</dbReference>
<dbReference type="GO" id="GO:0047429">
    <property type="term" value="F:nucleoside triphosphate diphosphatase activity"/>
    <property type="evidence" value="ECO:0007669"/>
    <property type="project" value="UniProtKB-EC"/>
</dbReference>
<keyword evidence="3 4" id="KW-0546">Nucleotide metabolism</keyword>
<organism evidence="5 6">
    <name type="scientific">Echinimonas agarilytica</name>
    <dbReference type="NCBI Taxonomy" id="1215918"/>
    <lineage>
        <taxon>Bacteria</taxon>
        <taxon>Pseudomonadati</taxon>
        <taxon>Pseudomonadota</taxon>
        <taxon>Gammaproteobacteria</taxon>
        <taxon>Alteromonadales</taxon>
        <taxon>Echinimonadaceae</taxon>
        <taxon>Echinimonas</taxon>
    </lineage>
</organism>